<organism evidence="2 3">
    <name type="scientific">Chenopodium quinoa</name>
    <name type="common">Quinoa</name>
    <dbReference type="NCBI Taxonomy" id="63459"/>
    <lineage>
        <taxon>Eukaryota</taxon>
        <taxon>Viridiplantae</taxon>
        <taxon>Streptophyta</taxon>
        <taxon>Embryophyta</taxon>
        <taxon>Tracheophyta</taxon>
        <taxon>Spermatophyta</taxon>
        <taxon>Magnoliopsida</taxon>
        <taxon>eudicotyledons</taxon>
        <taxon>Gunneridae</taxon>
        <taxon>Pentapetalae</taxon>
        <taxon>Caryophyllales</taxon>
        <taxon>Chenopodiaceae</taxon>
        <taxon>Chenopodioideae</taxon>
        <taxon>Atripliceae</taxon>
        <taxon>Chenopodium</taxon>
    </lineage>
</organism>
<reference evidence="2" key="2">
    <citation type="submission" date="2021-03" db="UniProtKB">
        <authorList>
            <consortium name="EnsemblPlants"/>
        </authorList>
    </citation>
    <scope>IDENTIFICATION</scope>
</reference>
<evidence type="ECO:0000313" key="2">
    <source>
        <dbReference type="EnsemblPlants" id="AUR62031992-RA:cds"/>
    </source>
</evidence>
<reference evidence="2" key="1">
    <citation type="journal article" date="2017" name="Nature">
        <title>The genome of Chenopodium quinoa.</title>
        <authorList>
            <person name="Jarvis D.E."/>
            <person name="Ho Y.S."/>
            <person name="Lightfoot D.J."/>
            <person name="Schmoeckel S.M."/>
            <person name="Li B."/>
            <person name="Borm T.J.A."/>
            <person name="Ohyanagi H."/>
            <person name="Mineta K."/>
            <person name="Michell C.T."/>
            <person name="Saber N."/>
            <person name="Kharbatia N.M."/>
            <person name="Rupper R.R."/>
            <person name="Sharp A.R."/>
            <person name="Dally N."/>
            <person name="Boughton B.A."/>
            <person name="Woo Y.H."/>
            <person name="Gao G."/>
            <person name="Schijlen E.G.W.M."/>
            <person name="Guo X."/>
            <person name="Momin A.A."/>
            <person name="Negrao S."/>
            <person name="Al-Babili S."/>
            <person name="Gehring C."/>
            <person name="Roessner U."/>
            <person name="Jung C."/>
            <person name="Murphy K."/>
            <person name="Arold S.T."/>
            <person name="Gojobori T."/>
            <person name="van der Linden C.G."/>
            <person name="van Loo E.N."/>
            <person name="Jellen E.N."/>
            <person name="Maughan P.J."/>
            <person name="Tester M."/>
        </authorList>
    </citation>
    <scope>NUCLEOTIDE SEQUENCE [LARGE SCALE GENOMIC DNA]</scope>
    <source>
        <strain evidence="2">cv. PI 614886</strain>
    </source>
</reference>
<keyword evidence="3" id="KW-1185">Reference proteome</keyword>
<dbReference type="PANTHER" id="PTHR45669">
    <property type="entry name" value="GLUTAREDOXIN DOMAIN-CONTAINING CYSTEINE-RICH PROTEIN CG12206-RELATED"/>
    <property type="match status" value="1"/>
</dbReference>
<dbReference type="EnsemblPlants" id="AUR62031992-RA">
    <property type="protein sequence ID" value="AUR62031992-RA:cds"/>
    <property type="gene ID" value="AUR62031992"/>
</dbReference>
<dbReference type="InterPro" id="IPR036249">
    <property type="entry name" value="Thioredoxin-like_sf"/>
</dbReference>
<dbReference type="Gene3D" id="3.40.30.10">
    <property type="entry name" value="Glutaredoxin"/>
    <property type="match status" value="1"/>
</dbReference>
<dbReference type="Proteomes" id="UP000596660">
    <property type="component" value="Unplaced"/>
</dbReference>
<dbReference type="InterPro" id="IPR002109">
    <property type="entry name" value="Glutaredoxin"/>
</dbReference>
<dbReference type="CDD" id="cd03031">
    <property type="entry name" value="GRX_GRX_like"/>
    <property type="match status" value="1"/>
</dbReference>
<protein>
    <recommendedName>
        <fullName evidence="1">Glutaredoxin domain-containing protein</fullName>
    </recommendedName>
</protein>
<evidence type="ECO:0000313" key="3">
    <source>
        <dbReference type="Proteomes" id="UP000596660"/>
    </source>
</evidence>
<dbReference type="Pfam" id="PF00462">
    <property type="entry name" value="Glutaredoxin"/>
    <property type="match status" value="1"/>
</dbReference>
<dbReference type="PANTHER" id="PTHR45669:SF18">
    <property type="entry name" value="GLUTAREDOXIN FAMILY PROTEIN"/>
    <property type="match status" value="1"/>
</dbReference>
<accession>A0A803MM30</accession>
<name>A0A803MM30_CHEQI</name>
<dbReference type="Gramene" id="AUR62031992-RA">
    <property type="protein sequence ID" value="AUR62031992-RA:cds"/>
    <property type="gene ID" value="AUR62031992"/>
</dbReference>
<feature type="domain" description="Glutaredoxin" evidence="1">
    <location>
        <begin position="264"/>
        <end position="330"/>
    </location>
</feature>
<proteinExistence type="predicted"/>
<dbReference type="OMA" id="QDPGFVC"/>
<dbReference type="AlphaFoldDB" id="A0A803MM30"/>
<dbReference type="SUPFAM" id="SSF52833">
    <property type="entry name" value="Thioredoxin-like"/>
    <property type="match status" value="1"/>
</dbReference>
<sequence>MRLLSNLVKDSEVDYDYFYGEYIHAYNSGYMVDILSLGLANFIQLFHHPAIRKGDTHHLVSLTSTTYGSLIVVDNHASAVDGGDFSGQSSPDSVINTWELMEGLEEEAEEEFNHEFGNDFKLKSLNSCDFDDTQKKPTLRLGLNFTDSVKKLSDSYVFVEMPQPKVEEGELDSNLNSKPLWQLLSEESLLSKMDPNVASSYQKALSAKNLGCNTSMRMNNPVGSSPFSPKITKSVDSGAVVSKLCGDDDDVGKVKVGGCKDKIVLYFTSVRGIRKTYEDCSAVRLILRGCRVMVDEKDISMDSTYKKELQRALGGKAFSLPQLFIRGKHIGGADEIKQLHENGELERLLDGFPIQDCGFECESCGDARFVPCSNCYGSRKVFLEDEGRTSRCPDCNENGLVRCPGCCS</sequence>
<dbReference type="PROSITE" id="PS51354">
    <property type="entry name" value="GLUTAREDOXIN_2"/>
    <property type="match status" value="1"/>
</dbReference>
<evidence type="ECO:0000259" key="1">
    <source>
        <dbReference type="Pfam" id="PF00462"/>
    </source>
</evidence>
<dbReference type="Pfam" id="PF23733">
    <property type="entry name" value="GRXCR1-2_C"/>
    <property type="match status" value="1"/>
</dbReference>